<proteinExistence type="predicted"/>
<keyword evidence="6" id="KW-1185">Reference proteome</keyword>
<reference evidence="5 6" key="1">
    <citation type="submission" date="2016-09" db="EMBL/GenBank/DDBJ databases">
        <title>The draft genome of Dichanthelium oligosanthes: A C3 panicoid grass species.</title>
        <authorList>
            <person name="Studer A.J."/>
            <person name="Schnable J.C."/>
            <person name="Brutnell T.P."/>
        </authorList>
    </citation>
    <scope>NUCLEOTIDE SEQUENCE [LARGE SCALE GENOMIC DNA]</scope>
    <source>
        <strain evidence="6">cv. Kellogg 1175</strain>
        <tissue evidence="5">Leaf</tissue>
    </source>
</reference>
<evidence type="ECO:0000313" key="5">
    <source>
        <dbReference type="EMBL" id="OEL19501.1"/>
    </source>
</evidence>
<dbReference type="GO" id="GO:0046872">
    <property type="term" value="F:metal ion binding"/>
    <property type="evidence" value="ECO:0007669"/>
    <property type="project" value="UniProtKB-KW"/>
</dbReference>
<dbReference type="Proteomes" id="UP000095767">
    <property type="component" value="Unassembled WGS sequence"/>
</dbReference>
<dbReference type="InterPro" id="IPR051872">
    <property type="entry name" value="Cytochrome_b5/Flavoprotein_Rdt"/>
</dbReference>
<keyword evidence="2" id="KW-0479">Metal-binding</keyword>
<dbReference type="PANTHER" id="PTHR46237:SF1">
    <property type="entry name" value="CYTOCHROME B5 REDUCTASE 4"/>
    <property type="match status" value="1"/>
</dbReference>
<sequence length="126" mass="13629">MADGDSSDFTFCKASSAESDGQLRSPKAIPVASMTLEDVRVGLKTNDSDKDRSDSSISASTQDYNMKEPVTHISSGAESNVPSQGEPSSKKPVARAKVPFEKGYSQMDWLKLTCAHPDLAVKLYRL</sequence>
<dbReference type="GO" id="GO:0020037">
    <property type="term" value="F:heme binding"/>
    <property type="evidence" value="ECO:0007669"/>
    <property type="project" value="TreeGrafter"/>
</dbReference>
<dbReference type="AlphaFoldDB" id="A0A1E5V308"/>
<accession>A0A1E5V308</accession>
<gene>
    <name evidence="5" type="ORF">BAE44_0019480</name>
</gene>
<evidence type="ECO:0000256" key="2">
    <source>
        <dbReference type="ARBA" id="ARBA00022723"/>
    </source>
</evidence>
<dbReference type="GO" id="GO:0005737">
    <property type="term" value="C:cytoplasm"/>
    <property type="evidence" value="ECO:0007669"/>
    <property type="project" value="TreeGrafter"/>
</dbReference>
<dbReference type="EMBL" id="LWDX02053375">
    <property type="protein sequence ID" value="OEL19501.1"/>
    <property type="molecule type" value="Genomic_DNA"/>
</dbReference>
<dbReference type="PANTHER" id="PTHR46237">
    <property type="entry name" value="CYTOCHROME B5 REDUCTASE 4 FAMILY MEMBER"/>
    <property type="match status" value="1"/>
</dbReference>
<evidence type="ECO:0000256" key="1">
    <source>
        <dbReference type="ARBA" id="ARBA00022617"/>
    </source>
</evidence>
<organism evidence="5 6">
    <name type="scientific">Dichanthelium oligosanthes</name>
    <dbReference type="NCBI Taxonomy" id="888268"/>
    <lineage>
        <taxon>Eukaryota</taxon>
        <taxon>Viridiplantae</taxon>
        <taxon>Streptophyta</taxon>
        <taxon>Embryophyta</taxon>
        <taxon>Tracheophyta</taxon>
        <taxon>Spermatophyta</taxon>
        <taxon>Magnoliopsida</taxon>
        <taxon>Liliopsida</taxon>
        <taxon>Poales</taxon>
        <taxon>Poaceae</taxon>
        <taxon>PACMAD clade</taxon>
        <taxon>Panicoideae</taxon>
        <taxon>Panicodae</taxon>
        <taxon>Paniceae</taxon>
        <taxon>Dichantheliinae</taxon>
        <taxon>Dichanthelium</taxon>
    </lineage>
</organism>
<feature type="compositionally biased region" description="Polar residues" evidence="4">
    <location>
        <begin position="72"/>
        <end position="87"/>
    </location>
</feature>
<keyword evidence="1" id="KW-0349">Heme</keyword>
<evidence type="ECO:0000313" key="6">
    <source>
        <dbReference type="Proteomes" id="UP000095767"/>
    </source>
</evidence>
<evidence type="ECO:0000256" key="3">
    <source>
        <dbReference type="ARBA" id="ARBA00023004"/>
    </source>
</evidence>
<feature type="compositionally biased region" description="Basic and acidic residues" evidence="4">
    <location>
        <begin position="37"/>
        <end position="54"/>
    </location>
</feature>
<protein>
    <submittedName>
        <fullName evidence="5">Uncharacterized protein</fullName>
    </submittedName>
</protein>
<dbReference type="STRING" id="888268.A0A1E5V308"/>
<dbReference type="OrthoDB" id="432299at2759"/>
<comment type="caution">
    <text evidence="5">The sequence shown here is derived from an EMBL/GenBank/DDBJ whole genome shotgun (WGS) entry which is preliminary data.</text>
</comment>
<feature type="region of interest" description="Disordered" evidence="4">
    <location>
        <begin position="1"/>
        <end position="94"/>
    </location>
</feature>
<evidence type="ECO:0000256" key="4">
    <source>
        <dbReference type="SAM" id="MobiDB-lite"/>
    </source>
</evidence>
<name>A0A1E5V308_9POAL</name>
<dbReference type="GO" id="GO:0004128">
    <property type="term" value="F:cytochrome-b5 reductase activity, acting on NAD(P)H"/>
    <property type="evidence" value="ECO:0007669"/>
    <property type="project" value="TreeGrafter"/>
</dbReference>
<keyword evidence="3" id="KW-0408">Iron</keyword>